<feature type="transmembrane region" description="Helical" evidence="5">
    <location>
        <begin position="237"/>
        <end position="258"/>
    </location>
</feature>
<protein>
    <submittedName>
        <fullName evidence="8">Organic cation transporter protein-like</fullName>
    </submittedName>
</protein>
<dbReference type="Pfam" id="PF00083">
    <property type="entry name" value="Sugar_tr"/>
    <property type="match status" value="1"/>
</dbReference>
<evidence type="ECO:0000259" key="6">
    <source>
        <dbReference type="PROSITE" id="PS50850"/>
    </source>
</evidence>
<feature type="transmembrane region" description="Helical" evidence="5">
    <location>
        <begin position="145"/>
        <end position="166"/>
    </location>
</feature>
<dbReference type="PANTHER" id="PTHR24064">
    <property type="entry name" value="SOLUTE CARRIER FAMILY 22 MEMBER"/>
    <property type="match status" value="1"/>
</dbReference>
<feature type="transmembrane region" description="Helical" evidence="5">
    <location>
        <begin position="201"/>
        <end position="225"/>
    </location>
</feature>
<dbReference type="InterPro" id="IPR020846">
    <property type="entry name" value="MFS_dom"/>
</dbReference>
<dbReference type="PROSITE" id="PS50850">
    <property type="entry name" value="MFS"/>
    <property type="match status" value="1"/>
</dbReference>
<dbReference type="Proteomes" id="UP000695022">
    <property type="component" value="Unplaced"/>
</dbReference>
<feature type="transmembrane region" description="Helical" evidence="5">
    <location>
        <begin position="471"/>
        <end position="490"/>
    </location>
</feature>
<dbReference type="CDD" id="cd17317">
    <property type="entry name" value="MFS_SLC22"/>
    <property type="match status" value="1"/>
</dbReference>
<feature type="transmembrane region" description="Helical" evidence="5">
    <location>
        <begin position="353"/>
        <end position="370"/>
    </location>
</feature>
<reference evidence="8" key="1">
    <citation type="submission" date="2025-08" db="UniProtKB">
        <authorList>
            <consortium name="RefSeq"/>
        </authorList>
    </citation>
    <scope>IDENTIFICATION</scope>
</reference>
<dbReference type="InterPro" id="IPR036259">
    <property type="entry name" value="MFS_trans_sf"/>
</dbReference>
<feature type="transmembrane region" description="Helical" evidence="5">
    <location>
        <begin position="264"/>
        <end position="282"/>
    </location>
</feature>
<keyword evidence="3 5" id="KW-1133">Transmembrane helix</keyword>
<keyword evidence="7" id="KW-1185">Reference proteome</keyword>
<feature type="transmembrane region" description="Helical" evidence="5">
    <location>
        <begin position="382"/>
        <end position="403"/>
    </location>
</feature>
<dbReference type="GeneID" id="106817013"/>
<organism evidence="7 8">
    <name type="scientific">Priapulus caudatus</name>
    <name type="common">Priapulid worm</name>
    <dbReference type="NCBI Taxonomy" id="37621"/>
    <lineage>
        <taxon>Eukaryota</taxon>
        <taxon>Metazoa</taxon>
        <taxon>Ecdysozoa</taxon>
        <taxon>Scalidophora</taxon>
        <taxon>Priapulida</taxon>
        <taxon>Priapulimorpha</taxon>
        <taxon>Priapulimorphida</taxon>
        <taxon>Priapulidae</taxon>
        <taxon>Priapulus</taxon>
    </lineage>
</organism>
<evidence type="ECO:0000256" key="4">
    <source>
        <dbReference type="ARBA" id="ARBA00023136"/>
    </source>
</evidence>
<accession>A0ABM1EY74</accession>
<proteinExistence type="predicted"/>
<sequence>MSYDEILGHVGDLGRWQLKVFLLISLAALPTGFLNLVIVFIGAIPKHWCAVPELAALPYDVQKTLSIPYEISNKGVLKWSACEVYSERNYTQAALLYSSGGLDSLSPSFYTDGNQTSCENGWIYDQIEGASTFASEWDLVCGKSWLASAAGQSLFMLGFLIGCIVFGEISDKKGRKNTFLCTILILATVGTASAFSPNYPVYAVLRFLTGASAAGACNSGFVYLLENVGNPYRNRCSNLGGMFYSAAYAMLALLAWLIRSWRHLQFALSIWIFLMLGYYFLLDESPRWLYAEGKHEECEAALKKMAAINRKSYPENVQLILEKKKHQIVTADGKVREPNVMDTLRTPNMRKKSLVLMFQWFVVSMVYYGLSLNSVNLGSNPYLSFFLGGLVEIPAHLVVMYTLKRYGRRLTASLTMLSSGISCLVTSLPFLHGFDELIVGLATFGKFCVSMTFSVVYLYSAEIYPTVVRNAGLGSNSVLARVGAILAPYISMLGTYSPTLPLVIFGIPAVIAGVLALLLPETSDKVLPETLTDGEKFGRDHRFWQFLPIKGDAKVSQSTPKPVAV</sequence>
<evidence type="ECO:0000313" key="7">
    <source>
        <dbReference type="Proteomes" id="UP000695022"/>
    </source>
</evidence>
<feature type="domain" description="Major facilitator superfamily (MFS) profile" evidence="6">
    <location>
        <begin position="92"/>
        <end position="524"/>
    </location>
</feature>
<dbReference type="Gene3D" id="1.20.1250.20">
    <property type="entry name" value="MFS general substrate transporter like domains"/>
    <property type="match status" value="1"/>
</dbReference>
<evidence type="ECO:0000256" key="5">
    <source>
        <dbReference type="SAM" id="Phobius"/>
    </source>
</evidence>
<dbReference type="InterPro" id="IPR005828">
    <property type="entry name" value="MFS_sugar_transport-like"/>
</dbReference>
<dbReference type="SUPFAM" id="SSF103473">
    <property type="entry name" value="MFS general substrate transporter"/>
    <property type="match status" value="1"/>
</dbReference>
<comment type="subcellular location">
    <subcellularLocation>
        <location evidence="1">Membrane</location>
        <topology evidence="1">Multi-pass membrane protein</topology>
    </subcellularLocation>
</comment>
<feature type="transmembrane region" description="Helical" evidence="5">
    <location>
        <begin position="437"/>
        <end position="459"/>
    </location>
</feature>
<name>A0ABM1EY74_PRICU</name>
<keyword evidence="2 5" id="KW-0812">Transmembrane</keyword>
<evidence type="ECO:0000256" key="1">
    <source>
        <dbReference type="ARBA" id="ARBA00004141"/>
    </source>
</evidence>
<feature type="transmembrane region" description="Helical" evidence="5">
    <location>
        <begin position="502"/>
        <end position="519"/>
    </location>
</feature>
<feature type="transmembrane region" description="Helical" evidence="5">
    <location>
        <begin position="410"/>
        <end position="431"/>
    </location>
</feature>
<evidence type="ECO:0000256" key="2">
    <source>
        <dbReference type="ARBA" id="ARBA00022692"/>
    </source>
</evidence>
<evidence type="ECO:0000256" key="3">
    <source>
        <dbReference type="ARBA" id="ARBA00022989"/>
    </source>
</evidence>
<feature type="transmembrane region" description="Helical" evidence="5">
    <location>
        <begin position="20"/>
        <end position="44"/>
    </location>
</feature>
<keyword evidence="4 5" id="KW-0472">Membrane</keyword>
<gene>
    <name evidence="8" type="primary">LOC106817013</name>
</gene>
<feature type="transmembrane region" description="Helical" evidence="5">
    <location>
        <begin position="178"/>
        <end position="195"/>
    </location>
</feature>
<dbReference type="RefSeq" id="XP_014677145.1">
    <property type="nucleotide sequence ID" value="XM_014821659.1"/>
</dbReference>
<evidence type="ECO:0000313" key="8">
    <source>
        <dbReference type="RefSeq" id="XP_014677145.1"/>
    </source>
</evidence>